<dbReference type="EMBL" id="JBHTBR010000009">
    <property type="protein sequence ID" value="MFC7293048.1"/>
    <property type="molecule type" value="Genomic_DNA"/>
</dbReference>
<feature type="transmembrane region" description="Helical" evidence="4">
    <location>
        <begin position="154"/>
        <end position="172"/>
    </location>
</feature>
<dbReference type="Gene3D" id="1.20.1250.20">
    <property type="entry name" value="MFS general substrate transporter like domains"/>
    <property type="match status" value="2"/>
</dbReference>
<feature type="transmembrane region" description="Helical" evidence="4">
    <location>
        <begin position="121"/>
        <end position="142"/>
    </location>
</feature>
<comment type="caution">
    <text evidence="6">The sequence shown here is derived from an EMBL/GenBank/DDBJ whole genome shotgun (WGS) entry which is preliminary data.</text>
</comment>
<dbReference type="PROSITE" id="PS50850">
    <property type="entry name" value="MFS"/>
    <property type="match status" value="1"/>
</dbReference>
<proteinExistence type="predicted"/>
<feature type="transmembrane region" description="Helical" evidence="4">
    <location>
        <begin position="97"/>
        <end position="115"/>
    </location>
</feature>
<feature type="domain" description="Major facilitator superfamily (MFS) profile" evidence="5">
    <location>
        <begin position="31"/>
        <end position="423"/>
    </location>
</feature>
<feature type="transmembrane region" description="Helical" evidence="4">
    <location>
        <begin position="239"/>
        <end position="259"/>
    </location>
</feature>
<evidence type="ECO:0000313" key="7">
    <source>
        <dbReference type="Proteomes" id="UP001596492"/>
    </source>
</evidence>
<name>A0ABW2IQ48_9PROT</name>
<dbReference type="InterPro" id="IPR050327">
    <property type="entry name" value="Proton-linked_MCT"/>
</dbReference>
<dbReference type="Proteomes" id="UP001596492">
    <property type="component" value="Unassembled WGS sequence"/>
</dbReference>
<protein>
    <submittedName>
        <fullName evidence="6">MFS transporter</fullName>
    </submittedName>
</protein>
<evidence type="ECO:0000313" key="6">
    <source>
        <dbReference type="EMBL" id="MFC7293048.1"/>
    </source>
</evidence>
<feature type="transmembrane region" description="Helical" evidence="4">
    <location>
        <begin position="368"/>
        <end position="387"/>
    </location>
</feature>
<evidence type="ECO:0000256" key="2">
    <source>
        <dbReference type="ARBA" id="ARBA00022989"/>
    </source>
</evidence>
<dbReference type="SUPFAM" id="SSF103473">
    <property type="entry name" value="MFS general substrate transporter"/>
    <property type="match status" value="1"/>
</dbReference>
<keyword evidence="7" id="KW-1185">Reference proteome</keyword>
<feature type="transmembrane region" description="Helical" evidence="4">
    <location>
        <begin position="67"/>
        <end position="88"/>
    </location>
</feature>
<dbReference type="PANTHER" id="PTHR11360">
    <property type="entry name" value="MONOCARBOXYLATE TRANSPORTER"/>
    <property type="match status" value="1"/>
</dbReference>
<keyword evidence="3 4" id="KW-0472">Membrane</keyword>
<dbReference type="InterPro" id="IPR011701">
    <property type="entry name" value="MFS"/>
</dbReference>
<gene>
    <name evidence="6" type="ORF">ACFQS8_15610</name>
</gene>
<dbReference type="PANTHER" id="PTHR11360:SF284">
    <property type="entry name" value="EG:103B4.3 PROTEIN-RELATED"/>
    <property type="match status" value="1"/>
</dbReference>
<accession>A0ABW2IQ48</accession>
<reference evidence="7" key="1">
    <citation type="journal article" date="2019" name="Int. J. Syst. Evol. Microbiol.">
        <title>The Global Catalogue of Microorganisms (GCM) 10K type strain sequencing project: providing services to taxonomists for standard genome sequencing and annotation.</title>
        <authorList>
            <consortium name="The Broad Institute Genomics Platform"/>
            <consortium name="The Broad Institute Genome Sequencing Center for Infectious Disease"/>
            <person name="Wu L."/>
            <person name="Ma J."/>
        </authorList>
    </citation>
    <scope>NUCLEOTIDE SEQUENCE [LARGE SCALE GENOMIC DNA]</scope>
    <source>
        <strain evidence="7">CCUG 51308</strain>
    </source>
</reference>
<feature type="transmembrane region" description="Helical" evidence="4">
    <location>
        <begin position="187"/>
        <end position="207"/>
    </location>
</feature>
<evidence type="ECO:0000259" key="5">
    <source>
        <dbReference type="PROSITE" id="PS50850"/>
    </source>
</evidence>
<feature type="transmembrane region" description="Helical" evidence="4">
    <location>
        <begin position="399"/>
        <end position="418"/>
    </location>
</feature>
<evidence type="ECO:0000256" key="4">
    <source>
        <dbReference type="SAM" id="Phobius"/>
    </source>
</evidence>
<dbReference type="Pfam" id="PF07690">
    <property type="entry name" value="MFS_1"/>
    <property type="match status" value="1"/>
</dbReference>
<sequence length="435" mass="47900">MSTLETATVKEANEEHENSGQEWRKHYRLVVAALLGIGLGLSPLPYYTLIVLSEPLMAEFGWTRGNVFGALFFITLGIFVTSPIVGYFTDNFGARRTALVSIALFAFFFFLFSFMQGNLTVFYGIFFLMSVFGAGTLPVTFTRAINNNFESSRGLALGVALMGTGVTGFFITDMTQLWIDEYGWRRTFQILAMLPIFISLPVAYFWFRDPKEEKALSLNSRMDMSVVKGMTFVDALKDWRLHVIGVSFLFIGAAIAGTIPNVKFLLQDQGYTAQMSASRFIGVGLIGLSVLLGRGLGGFLVDKFWAPGVAFFMLILPAVSCLIFLQGTNPIWLNVLAIAFLGIAAGVEYDLMAFLVSRYFGMKAYGRVYGVLYAMFAIGAGLAPGLFGSVRDKTGSYDTILVLAAGLVFVGALMLLTIGKYRRFDTFGHFVKTSE</sequence>
<feature type="transmembrane region" description="Helical" evidence="4">
    <location>
        <begin position="304"/>
        <end position="325"/>
    </location>
</feature>
<keyword evidence="1 4" id="KW-0812">Transmembrane</keyword>
<feature type="transmembrane region" description="Helical" evidence="4">
    <location>
        <begin position="331"/>
        <end position="356"/>
    </location>
</feature>
<dbReference type="InterPro" id="IPR020846">
    <property type="entry name" value="MFS_dom"/>
</dbReference>
<dbReference type="InterPro" id="IPR036259">
    <property type="entry name" value="MFS_trans_sf"/>
</dbReference>
<feature type="transmembrane region" description="Helical" evidence="4">
    <location>
        <begin position="271"/>
        <end position="292"/>
    </location>
</feature>
<dbReference type="RefSeq" id="WP_382169114.1">
    <property type="nucleotide sequence ID" value="NZ_JBHTBR010000009.1"/>
</dbReference>
<evidence type="ECO:0000256" key="3">
    <source>
        <dbReference type="ARBA" id="ARBA00023136"/>
    </source>
</evidence>
<organism evidence="6 7">
    <name type="scientific">Hirschia litorea</name>
    <dbReference type="NCBI Taxonomy" id="1199156"/>
    <lineage>
        <taxon>Bacteria</taxon>
        <taxon>Pseudomonadati</taxon>
        <taxon>Pseudomonadota</taxon>
        <taxon>Alphaproteobacteria</taxon>
        <taxon>Hyphomonadales</taxon>
        <taxon>Hyphomonadaceae</taxon>
        <taxon>Hirschia</taxon>
    </lineage>
</organism>
<keyword evidence="2 4" id="KW-1133">Transmembrane helix</keyword>
<evidence type="ECO:0000256" key="1">
    <source>
        <dbReference type="ARBA" id="ARBA00022692"/>
    </source>
</evidence>
<feature type="transmembrane region" description="Helical" evidence="4">
    <location>
        <begin position="29"/>
        <end position="47"/>
    </location>
</feature>